<reference evidence="2 3" key="1">
    <citation type="submission" date="2016-10" db="EMBL/GenBank/DDBJ databases">
        <authorList>
            <person name="de Groot N.N."/>
        </authorList>
    </citation>
    <scope>NUCLEOTIDE SEQUENCE [LARGE SCALE GENOMIC DNA]</scope>
    <source>
        <strain evidence="3">L7-484,KACC 16230,DSM 25025</strain>
    </source>
</reference>
<organism evidence="2 3">
    <name type="scientific">Aureimonas jatrophae</name>
    <dbReference type="NCBI Taxonomy" id="1166073"/>
    <lineage>
        <taxon>Bacteria</taxon>
        <taxon>Pseudomonadati</taxon>
        <taxon>Pseudomonadota</taxon>
        <taxon>Alphaproteobacteria</taxon>
        <taxon>Hyphomicrobiales</taxon>
        <taxon>Aurantimonadaceae</taxon>
        <taxon>Aureimonas</taxon>
    </lineage>
</organism>
<feature type="signal peptide" evidence="1">
    <location>
        <begin position="1"/>
        <end position="24"/>
    </location>
</feature>
<dbReference type="Proteomes" id="UP000198793">
    <property type="component" value="Unassembled WGS sequence"/>
</dbReference>
<accession>A0A1H0BZW2</accession>
<evidence type="ECO:0000256" key="1">
    <source>
        <dbReference type="SAM" id="SignalP"/>
    </source>
</evidence>
<name>A0A1H0BZW2_9HYPH</name>
<protein>
    <recommendedName>
        <fullName evidence="4">Lysozyme inhibitor LprI N-terminal domain-containing protein</fullName>
    </recommendedName>
</protein>
<feature type="chain" id="PRO_5011719000" description="Lysozyme inhibitor LprI N-terminal domain-containing protein" evidence="1">
    <location>
        <begin position="25"/>
        <end position="234"/>
    </location>
</feature>
<sequence length="234" mass="25254">MSASARTSLAAVLLLAVCPSLARAEGPSFDCRKGRTPAEIAICRDPVLAHDDLRIARRYGVLMKGLGAVQRVSLAADQAAFLRLRDTAADGSDPGMYASIRSILGERAAFLDRIRLAPPKGLIGTWGSLEGEVEIRPADRGRLRLYGNIADPYAARWTCEFDERGYVKSGVLGLQDGEEPIAFLDASRFGPFLEITQTDGKGQGVDSPSCGGWQSFANTYFYVGPVPDSEPEDR</sequence>
<dbReference type="EMBL" id="FNIT01000001">
    <property type="protein sequence ID" value="SDN51184.1"/>
    <property type="molecule type" value="Genomic_DNA"/>
</dbReference>
<evidence type="ECO:0000313" key="3">
    <source>
        <dbReference type="Proteomes" id="UP000198793"/>
    </source>
</evidence>
<keyword evidence="1" id="KW-0732">Signal</keyword>
<gene>
    <name evidence="2" type="ORF">SAMN05192530_10176</name>
</gene>
<proteinExistence type="predicted"/>
<evidence type="ECO:0008006" key="4">
    <source>
        <dbReference type="Google" id="ProtNLM"/>
    </source>
</evidence>
<dbReference type="RefSeq" id="WP_170842409.1">
    <property type="nucleotide sequence ID" value="NZ_FNIT01000001.1"/>
</dbReference>
<evidence type="ECO:0000313" key="2">
    <source>
        <dbReference type="EMBL" id="SDN51184.1"/>
    </source>
</evidence>
<dbReference type="AlphaFoldDB" id="A0A1H0BZW2"/>
<keyword evidence="3" id="KW-1185">Reference proteome</keyword>
<dbReference type="STRING" id="1166073.SAMN05192530_10176"/>